<reference evidence="3" key="2">
    <citation type="submission" date="2023-06" db="EMBL/GenBank/DDBJ databases">
        <authorList>
            <consortium name="Lawrence Berkeley National Laboratory"/>
            <person name="Haridas S."/>
            <person name="Hensen N."/>
            <person name="Bonometti L."/>
            <person name="Westerberg I."/>
            <person name="Brannstrom I.O."/>
            <person name="Guillou S."/>
            <person name="Cros-Aarteil S."/>
            <person name="Calhoun S."/>
            <person name="Kuo A."/>
            <person name="Mondo S."/>
            <person name="Pangilinan J."/>
            <person name="Riley R."/>
            <person name="Labutti K."/>
            <person name="Andreopoulos B."/>
            <person name="Lipzen A."/>
            <person name="Chen C."/>
            <person name="Yanf M."/>
            <person name="Daum C."/>
            <person name="Ng V."/>
            <person name="Clum A."/>
            <person name="Steindorff A."/>
            <person name="Ohm R."/>
            <person name="Martin F."/>
            <person name="Silar P."/>
            <person name="Natvig D."/>
            <person name="Lalanne C."/>
            <person name="Gautier V."/>
            <person name="Ament-Velasquez S.L."/>
            <person name="Kruys A."/>
            <person name="Hutchinson M.I."/>
            <person name="Powell A.J."/>
            <person name="Barry K."/>
            <person name="Miller A.N."/>
            <person name="Grigoriev I.V."/>
            <person name="Debuchy R."/>
            <person name="Gladieux P."/>
            <person name="Thoren M.H."/>
            <person name="Johannesson H."/>
        </authorList>
    </citation>
    <scope>NUCLEOTIDE SEQUENCE</scope>
    <source>
        <strain evidence="3">CBS 118394</strain>
    </source>
</reference>
<dbReference type="Proteomes" id="UP001283341">
    <property type="component" value="Unassembled WGS sequence"/>
</dbReference>
<proteinExistence type="predicted"/>
<reference evidence="3" key="1">
    <citation type="journal article" date="2023" name="Mol. Phylogenet. Evol.">
        <title>Genome-scale phylogeny and comparative genomics of the fungal order Sordariales.</title>
        <authorList>
            <person name="Hensen N."/>
            <person name="Bonometti L."/>
            <person name="Westerberg I."/>
            <person name="Brannstrom I.O."/>
            <person name="Guillou S."/>
            <person name="Cros-Aarteil S."/>
            <person name="Calhoun S."/>
            <person name="Haridas S."/>
            <person name="Kuo A."/>
            <person name="Mondo S."/>
            <person name="Pangilinan J."/>
            <person name="Riley R."/>
            <person name="LaButti K."/>
            <person name="Andreopoulos B."/>
            <person name="Lipzen A."/>
            <person name="Chen C."/>
            <person name="Yan M."/>
            <person name="Daum C."/>
            <person name="Ng V."/>
            <person name="Clum A."/>
            <person name="Steindorff A."/>
            <person name="Ohm R.A."/>
            <person name="Martin F."/>
            <person name="Silar P."/>
            <person name="Natvig D.O."/>
            <person name="Lalanne C."/>
            <person name="Gautier V."/>
            <person name="Ament-Velasquez S.L."/>
            <person name="Kruys A."/>
            <person name="Hutchinson M.I."/>
            <person name="Powell A.J."/>
            <person name="Barry K."/>
            <person name="Miller A.N."/>
            <person name="Grigoriev I.V."/>
            <person name="Debuchy R."/>
            <person name="Gladieux P."/>
            <person name="Hiltunen Thoren M."/>
            <person name="Johannesson H."/>
        </authorList>
    </citation>
    <scope>NUCLEOTIDE SEQUENCE</scope>
    <source>
        <strain evidence="3">CBS 118394</strain>
    </source>
</reference>
<organism evidence="3 4">
    <name type="scientific">Apodospora peruviana</name>
    <dbReference type="NCBI Taxonomy" id="516989"/>
    <lineage>
        <taxon>Eukaryota</taxon>
        <taxon>Fungi</taxon>
        <taxon>Dikarya</taxon>
        <taxon>Ascomycota</taxon>
        <taxon>Pezizomycotina</taxon>
        <taxon>Sordariomycetes</taxon>
        <taxon>Sordariomycetidae</taxon>
        <taxon>Sordariales</taxon>
        <taxon>Lasiosphaeriaceae</taxon>
        <taxon>Apodospora</taxon>
    </lineage>
</organism>
<feature type="chain" id="PRO_5042080759" evidence="2">
    <location>
        <begin position="26"/>
        <end position="123"/>
    </location>
</feature>
<keyword evidence="4" id="KW-1185">Reference proteome</keyword>
<feature type="compositionally biased region" description="Low complexity" evidence="1">
    <location>
        <begin position="59"/>
        <end position="90"/>
    </location>
</feature>
<feature type="region of interest" description="Disordered" evidence="1">
    <location>
        <begin position="43"/>
        <end position="90"/>
    </location>
</feature>
<dbReference type="EMBL" id="JAUEDM010000006">
    <property type="protein sequence ID" value="KAK3315496.1"/>
    <property type="molecule type" value="Genomic_DNA"/>
</dbReference>
<comment type="caution">
    <text evidence="3">The sequence shown here is derived from an EMBL/GenBank/DDBJ whole genome shotgun (WGS) entry which is preliminary data.</text>
</comment>
<accession>A0AAE0M180</accession>
<dbReference type="AlphaFoldDB" id="A0AAE0M180"/>
<sequence length="123" mass="11610">MRPSSVWSTVGAAAAGLGMLGLVAGQVTTITSDSVVPVTTIVESTGPASSSTPPPPPASTSAASTTTTITPPPATGISSTSSGGTGSTSTVATALPTAAAGQIGVEGPVMGLMVFCAMGMAML</sequence>
<evidence type="ECO:0000256" key="1">
    <source>
        <dbReference type="SAM" id="MobiDB-lite"/>
    </source>
</evidence>
<protein>
    <submittedName>
        <fullName evidence="3">Uncharacterized protein</fullName>
    </submittedName>
</protein>
<keyword evidence="2" id="KW-0732">Signal</keyword>
<evidence type="ECO:0000256" key="2">
    <source>
        <dbReference type="SAM" id="SignalP"/>
    </source>
</evidence>
<gene>
    <name evidence="3" type="ORF">B0H66DRAFT_594053</name>
</gene>
<evidence type="ECO:0000313" key="3">
    <source>
        <dbReference type="EMBL" id="KAK3315496.1"/>
    </source>
</evidence>
<evidence type="ECO:0000313" key="4">
    <source>
        <dbReference type="Proteomes" id="UP001283341"/>
    </source>
</evidence>
<name>A0AAE0M180_9PEZI</name>
<feature type="signal peptide" evidence="2">
    <location>
        <begin position="1"/>
        <end position="25"/>
    </location>
</feature>